<comment type="caution">
    <text evidence="1">The sequence shown here is derived from an EMBL/GenBank/DDBJ whole genome shotgun (WGS) entry which is preliminary data.</text>
</comment>
<keyword evidence="2" id="KW-1185">Reference proteome</keyword>
<name>A0A1Y2N0Y7_PSEAH</name>
<dbReference type="Proteomes" id="UP000194360">
    <property type="component" value="Unassembled WGS sequence"/>
</dbReference>
<gene>
    <name evidence="1" type="ORF">BG845_02535</name>
</gene>
<evidence type="ECO:0000313" key="1">
    <source>
        <dbReference type="EMBL" id="OSY40777.1"/>
    </source>
</evidence>
<dbReference type="AlphaFoldDB" id="A0A1Y2N0Y7"/>
<organism evidence="1 2">
    <name type="scientific">Pseudonocardia autotrophica</name>
    <name type="common">Amycolata autotrophica</name>
    <name type="synonym">Nocardia autotrophica</name>
    <dbReference type="NCBI Taxonomy" id="2074"/>
    <lineage>
        <taxon>Bacteria</taxon>
        <taxon>Bacillati</taxon>
        <taxon>Actinomycetota</taxon>
        <taxon>Actinomycetes</taxon>
        <taxon>Pseudonocardiales</taxon>
        <taxon>Pseudonocardiaceae</taxon>
        <taxon>Pseudonocardia</taxon>
    </lineage>
</organism>
<proteinExistence type="predicted"/>
<sequence>MTPGTTPRPGGPDDGTLGCDYHRQIAATGHVPVVFCTP</sequence>
<protein>
    <submittedName>
        <fullName evidence="1">Uncharacterized protein</fullName>
    </submittedName>
</protein>
<accession>A0A1Y2N0Y7</accession>
<dbReference type="EMBL" id="MIGB01000011">
    <property type="protein sequence ID" value="OSY40777.1"/>
    <property type="molecule type" value="Genomic_DNA"/>
</dbReference>
<evidence type="ECO:0000313" key="2">
    <source>
        <dbReference type="Proteomes" id="UP000194360"/>
    </source>
</evidence>
<reference evidence="1 2" key="1">
    <citation type="submission" date="2016-09" db="EMBL/GenBank/DDBJ databases">
        <title>Pseudonocardia autotrophica DSM535, a candidate organism with high potential of specific P450 cytochromes.</title>
        <authorList>
            <person name="Grumaz C."/>
            <person name="Vainshtein Y."/>
            <person name="Kirstahler P."/>
            <person name="Sohn K."/>
        </authorList>
    </citation>
    <scope>NUCLEOTIDE SEQUENCE [LARGE SCALE GENOMIC DNA]</scope>
    <source>
        <strain evidence="1 2">DSM 535</strain>
    </source>
</reference>